<dbReference type="VEuPathDB" id="FungiDB:NECHADRAFT_101760"/>
<keyword evidence="2" id="KW-1185">Reference proteome</keyword>
<reference evidence="1 2" key="1">
    <citation type="journal article" date="2009" name="PLoS Genet.">
        <title>The genome of Nectria haematococca: contribution of supernumerary chromosomes to gene expansion.</title>
        <authorList>
            <person name="Coleman J.J."/>
            <person name="Rounsley S.D."/>
            <person name="Rodriguez-Carres M."/>
            <person name="Kuo A."/>
            <person name="Wasmann C.C."/>
            <person name="Grimwood J."/>
            <person name="Schmutz J."/>
            <person name="Taga M."/>
            <person name="White G.J."/>
            <person name="Zhou S."/>
            <person name="Schwartz D.C."/>
            <person name="Freitag M."/>
            <person name="Ma L.J."/>
            <person name="Danchin E.G."/>
            <person name="Henrissat B."/>
            <person name="Coutinho P.M."/>
            <person name="Nelson D.R."/>
            <person name="Straney D."/>
            <person name="Napoli C.A."/>
            <person name="Barker B.M."/>
            <person name="Gribskov M."/>
            <person name="Rep M."/>
            <person name="Kroken S."/>
            <person name="Molnar I."/>
            <person name="Rensing C."/>
            <person name="Kennell J.C."/>
            <person name="Zamora J."/>
            <person name="Farman M.L."/>
            <person name="Selker E.U."/>
            <person name="Salamov A."/>
            <person name="Shapiro H."/>
            <person name="Pangilinan J."/>
            <person name="Lindquist E."/>
            <person name="Lamers C."/>
            <person name="Grigoriev I.V."/>
            <person name="Geiser D.M."/>
            <person name="Covert S.F."/>
            <person name="Temporini E."/>
            <person name="Vanetten H.D."/>
        </authorList>
    </citation>
    <scope>NUCLEOTIDE SEQUENCE [LARGE SCALE GENOMIC DNA]</scope>
    <source>
        <strain evidence="2">ATCC MYA-4622 / CBS 123669 / FGSC 9596 / NRRL 45880 / 77-13-4</strain>
    </source>
</reference>
<proteinExistence type="predicted"/>
<dbReference type="HOGENOM" id="CLU_1082169_0_0_1"/>
<dbReference type="OMA" id="MHETLEC"/>
<name>C7ZJ46_FUSV7</name>
<dbReference type="GeneID" id="9674067"/>
<accession>C7ZJ46</accession>
<sequence length="257" mass="29576">MSADNSSRLDEPAERMTLLGQRKRDTSPAALDATVALARQGDFVSHRLEVLISKCQTDGEIDRELWDDLEIHRRSANTYIDQYLDSLQQVHEGRRNVYEVEDVHDEALPTDLAVRNPNSGASSMTRVEWRLKISSDSLARDLLAMHETLEFLKRRIPKPSKCSRSIGALSVSASIVVIMWSDWYPVEALSLLTLNMASLAVYYSSPVMREWLRTESIERYQGKVEALLRRLKKNELDEEDREGLSGMWCWMVEQFRK</sequence>
<organism evidence="1 2">
    <name type="scientific">Fusarium vanettenii (strain ATCC MYA-4622 / CBS 123669 / FGSC 9596 / NRRL 45880 / 77-13-4)</name>
    <name type="common">Fusarium solani subsp. pisi</name>
    <dbReference type="NCBI Taxonomy" id="660122"/>
    <lineage>
        <taxon>Eukaryota</taxon>
        <taxon>Fungi</taxon>
        <taxon>Dikarya</taxon>
        <taxon>Ascomycota</taxon>
        <taxon>Pezizomycotina</taxon>
        <taxon>Sordariomycetes</taxon>
        <taxon>Hypocreomycetidae</taxon>
        <taxon>Hypocreales</taxon>
        <taxon>Nectriaceae</taxon>
        <taxon>Fusarium</taxon>
        <taxon>Fusarium solani species complex</taxon>
        <taxon>Fusarium vanettenii</taxon>
    </lineage>
</organism>
<dbReference type="InParanoid" id="C7ZJ46"/>
<dbReference type="Proteomes" id="UP000005206">
    <property type="component" value="Chromosome 10"/>
</dbReference>
<evidence type="ECO:0000313" key="1">
    <source>
        <dbReference type="EMBL" id="EEU35951.1"/>
    </source>
</evidence>
<protein>
    <submittedName>
        <fullName evidence="1">Expressed protein</fullName>
    </submittedName>
</protein>
<dbReference type="AlphaFoldDB" id="C7ZJ46"/>
<dbReference type="OrthoDB" id="5098610at2759"/>
<gene>
    <name evidence="1" type="ORF">NECHADRAFT_101760</name>
</gene>
<dbReference type="RefSeq" id="XP_003041664.1">
    <property type="nucleotide sequence ID" value="XM_003041618.1"/>
</dbReference>
<evidence type="ECO:0000313" key="2">
    <source>
        <dbReference type="Proteomes" id="UP000005206"/>
    </source>
</evidence>
<dbReference type="EMBL" id="GG698932">
    <property type="protein sequence ID" value="EEU35951.1"/>
    <property type="molecule type" value="Genomic_DNA"/>
</dbReference>
<dbReference type="KEGG" id="nhe:NECHADRAFT_101760"/>